<dbReference type="STRING" id="521096.Tpau_3496"/>
<evidence type="ECO:0000256" key="5">
    <source>
        <dbReference type="ARBA" id="ARBA00023251"/>
    </source>
</evidence>
<comment type="subcellular location">
    <subcellularLocation>
        <location evidence="1">Membrane</location>
        <topology evidence="1">Multi-pass membrane protein</topology>
    </subcellularLocation>
</comment>
<dbReference type="PANTHER" id="PTHR43229:SF2">
    <property type="entry name" value="NODULATION PROTEIN J"/>
    <property type="match status" value="1"/>
</dbReference>
<dbReference type="Proteomes" id="UP000001213">
    <property type="component" value="Chromosome"/>
</dbReference>
<dbReference type="AlphaFoldDB" id="D5UX56"/>
<organism evidence="8 9">
    <name type="scientific">Tsukamurella paurometabola (strain ATCC 8368 / DSM 20162 / CCUG 35730 / CIP 100753 / JCM 10117 / KCTC 9821 / NBRC 16120 / NCIMB 702349 / NCTC 13040)</name>
    <name type="common">Corynebacterium paurometabolum</name>
    <dbReference type="NCBI Taxonomy" id="521096"/>
    <lineage>
        <taxon>Bacteria</taxon>
        <taxon>Bacillati</taxon>
        <taxon>Actinomycetota</taxon>
        <taxon>Actinomycetes</taxon>
        <taxon>Mycobacteriales</taxon>
        <taxon>Tsukamurellaceae</taxon>
        <taxon>Tsukamurella</taxon>
    </lineage>
</organism>
<keyword evidence="5" id="KW-0046">Antibiotic resistance</keyword>
<proteinExistence type="predicted"/>
<dbReference type="GO" id="GO:0043190">
    <property type="term" value="C:ATP-binding cassette (ABC) transporter complex"/>
    <property type="evidence" value="ECO:0007669"/>
    <property type="project" value="InterPro"/>
</dbReference>
<feature type="transmembrane region" description="Helical" evidence="6">
    <location>
        <begin position="177"/>
        <end position="200"/>
    </location>
</feature>
<dbReference type="KEGG" id="tpr:Tpau_3496"/>
<evidence type="ECO:0000313" key="9">
    <source>
        <dbReference type="Proteomes" id="UP000001213"/>
    </source>
</evidence>
<feature type="transmembrane region" description="Helical" evidence="6">
    <location>
        <begin position="105"/>
        <end position="128"/>
    </location>
</feature>
<dbReference type="PIRSF" id="PIRSF006648">
    <property type="entry name" value="DrrB"/>
    <property type="match status" value="1"/>
</dbReference>
<feature type="transmembrane region" description="Helical" evidence="6">
    <location>
        <begin position="229"/>
        <end position="251"/>
    </location>
</feature>
<gene>
    <name evidence="8" type="ordered locus">Tpau_3496</name>
</gene>
<sequence>MTADHAARTGLNARFLQLEVRRLLRNRQTLIFTLALPAVLYLALYKQRSGFDAQLAHGDFAAWMMIGMAVYGAAAAGTTTAAAVSVERSVGWMRTLRLTPLRPEAYIATKIVSSMAVAALPVIVVAVVGAATGAHAQPQVWVLSLLAAWIGSAVFAALGLALGLAFKPEIVLHMPGLLMTALALAGNLFLPLSGAALAFAKLTPMYGVATLARYPLNEGAQFSGEHVSLLGAIANVAVWLAIFGAAAVVFYRRGGGRQ</sequence>
<dbReference type="PANTHER" id="PTHR43229">
    <property type="entry name" value="NODULATION PROTEIN J"/>
    <property type="match status" value="1"/>
</dbReference>
<dbReference type="GO" id="GO:0140359">
    <property type="term" value="F:ABC-type transporter activity"/>
    <property type="evidence" value="ECO:0007669"/>
    <property type="project" value="InterPro"/>
</dbReference>
<dbReference type="EMBL" id="CP001966">
    <property type="protein sequence ID" value="ADG80075.1"/>
    <property type="molecule type" value="Genomic_DNA"/>
</dbReference>
<evidence type="ECO:0000256" key="4">
    <source>
        <dbReference type="ARBA" id="ARBA00023136"/>
    </source>
</evidence>
<feature type="domain" description="ABC-2 type transporter transmembrane" evidence="7">
    <location>
        <begin position="19"/>
        <end position="194"/>
    </location>
</feature>
<dbReference type="InterPro" id="IPR013525">
    <property type="entry name" value="ABC2_TM"/>
</dbReference>
<dbReference type="RefSeq" id="WP_013128072.1">
    <property type="nucleotide sequence ID" value="NC_014158.1"/>
</dbReference>
<evidence type="ECO:0000259" key="7">
    <source>
        <dbReference type="Pfam" id="PF01061"/>
    </source>
</evidence>
<dbReference type="Pfam" id="PF01061">
    <property type="entry name" value="ABC2_membrane"/>
    <property type="match status" value="1"/>
</dbReference>
<dbReference type="eggNOG" id="COG0842">
    <property type="taxonomic scope" value="Bacteria"/>
</dbReference>
<evidence type="ECO:0000256" key="1">
    <source>
        <dbReference type="ARBA" id="ARBA00004141"/>
    </source>
</evidence>
<dbReference type="GO" id="GO:0046677">
    <property type="term" value="P:response to antibiotic"/>
    <property type="evidence" value="ECO:0007669"/>
    <property type="project" value="UniProtKB-KW"/>
</dbReference>
<evidence type="ECO:0000256" key="2">
    <source>
        <dbReference type="ARBA" id="ARBA00022692"/>
    </source>
</evidence>
<keyword evidence="2 6" id="KW-0812">Transmembrane</keyword>
<name>D5UX56_TSUPD</name>
<keyword evidence="3 6" id="KW-1133">Transmembrane helix</keyword>
<evidence type="ECO:0000313" key="8">
    <source>
        <dbReference type="EMBL" id="ADG80075.1"/>
    </source>
</evidence>
<dbReference type="InterPro" id="IPR051784">
    <property type="entry name" value="Nod_factor_ABC_transporter"/>
</dbReference>
<accession>D5UX56</accession>
<evidence type="ECO:0000256" key="6">
    <source>
        <dbReference type="SAM" id="Phobius"/>
    </source>
</evidence>
<keyword evidence="9" id="KW-1185">Reference proteome</keyword>
<dbReference type="InterPro" id="IPR000412">
    <property type="entry name" value="ABC_2_transport"/>
</dbReference>
<dbReference type="HOGENOM" id="CLU_039483_5_0_11"/>
<evidence type="ECO:0000256" key="3">
    <source>
        <dbReference type="ARBA" id="ARBA00022989"/>
    </source>
</evidence>
<feature type="transmembrane region" description="Helical" evidence="6">
    <location>
        <begin position="140"/>
        <end position="165"/>
    </location>
</feature>
<feature type="transmembrane region" description="Helical" evidence="6">
    <location>
        <begin position="29"/>
        <end position="45"/>
    </location>
</feature>
<feature type="transmembrane region" description="Helical" evidence="6">
    <location>
        <begin position="60"/>
        <end position="84"/>
    </location>
</feature>
<keyword evidence="4 6" id="KW-0472">Membrane</keyword>
<protein>
    <submittedName>
        <fullName evidence="8">ABC-2 type transporter</fullName>
    </submittedName>
</protein>
<reference evidence="8 9" key="2">
    <citation type="journal article" date="2011" name="Stand. Genomic Sci.">
        <title>Complete genome sequence of Tsukamurella paurometabola type strain (no. 33).</title>
        <authorList>
            <person name="Munk A.C."/>
            <person name="Lapidus A."/>
            <person name="Lucas S."/>
            <person name="Nolan M."/>
            <person name="Tice H."/>
            <person name="Cheng J.F."/>
            <person name="Del Rio T.G."/>
            <person name="Goodwin L."/>
            <person name="Pitluck S."/>
            <person name="Liolios K."/>
            <person name="Huntemann M."/>
            <person name="Ivanova N."/>
            <person name="Mavromatis K."/>
            <person name="Mikhailova N."/>
            <person name="Pati A."/>
            <person name="Chen A."/>
            <person name="Palaniappan K."/>
            <person name="Tapia R."/>
            <person name="Han C."/>
            <person name="Land M."/>
            <person name="Hauser L."/>
            <person name="Chang Y.J."/>
            <person name="Jeffries C.D."/>
            <person name="Brettin T."/>
            <person name="Yasawong M."/>
            <person name="Brambilla E.M."/>
            <person name="Rohde M."/>
            <person name="Sikorski J."/>
            <person name="Goker M."/>
            <person name="Detter J.C."/>
            <person name="Woyke T."/>
            <person name="Bristow J."/>
            <person name="Eisen J.A."/>
            <person name="Markowitz V."/>
            <person name="Hugenholtz P."/>
            <person name="Kyrpides N.C."/>
            <person name="Klenk H.P."/>
        </authorList>
    </citation>
    <scope>NUCLEOTIDE SEQUENCE [LARGE SCALE GENOMIC DNA]</scope>
    <source>
        <strain evidence="9">ATCC 8368 / DSM 20162 / CCUG 35730 / CIP 100753 / JCM 10117 / KCTC 9821 / NBRC 16120 / NCIMB 702349 / NCTC 13040</strain>
    </source>
</reference>
<reference evidence="9" key="1">
    <citation type="submission" date="2010-03" db="EMBL/GenBank/DDBJ databases">
        <title>The complete chromosome of Tsukamurella paurometabola DSM 20162.</title>
        <authorList>
            <consortium name="US DOE Joint Genome Institute (JGI-PGF)"/>
            <person name="Lucas S."/>
            <person name="Copeland A."/>
            <person name="Lapidus A."/>
            <person name="Glavina del Rio T."/>
            <person name="Dalin E."/>
            <person name="Tice H."/>
            <person name="Bruce D."/>
            <person name="Goodwin L."/>
            <person name="Pitluck S."/>
            <person name="Kyrpides N."/>
            <person name="Mavromatis K."/>
            <person name="Ivanova N."/>
            <person name="Mikhailova N."/>
            <person name="Munk A.C."/>
            <person name="Brettin T."/>
            <person name="Detter J.C."/>
            <person name="Tapia R."/>
            <person name="Han C."/>
            <person name="Larimer F."/>
            <person name="Land M."/>
            <person name="Hauser L."/>
            <person name="Markowitz V."/>
            <person name="Cheng J.-F."/>
            <person name="Hugenholtz P."/>
            <person name="Woyke T."/>
            <person name="Wu D."/>
            <person name="Jando M."/>
            <person name="Brambilla E."/>
            <person name="Klenk H.-P."/>
            <person name="Eisen J.A."/>
        </authorList>
    </citation>
    <scope>NUCLEOTIDE SEQUENCE [LARGE SCALE GENOMIC DNA]</scope>
    <source>
        <strain evidence="9">ATCC 8368 / DSM 20162 / CCUG 35730 / CIP 100753 / JCM 10117 / KCTC 9821 / NBRC 16120 / NCIMB 702349 / NCTC 13040</strain>
    </source>
</reference>